<dbReference type="GO" id="GO:0003824">
    <property type="term" value="F:catalytic activity"/>
    <property type="evidence" value="ECO:0007669"/>
    <property type="project" value="InterPro"/>
</dbReference>
<dbReference type="InterPro" id="IPR005302">
    <property type="entry name" value="MoCF_Sase_C"/>
</dbReference>
<dbReference type="AlphaFoldDB" id="A0A1S1NVY5"/>
<dbReference type="PANTHER" id="PTHR36930">
    <property type="entry name" value="METAL-SULFUR CLUSTER BIOSYNTHESIS PROTEINS YUAD-RELATED"/>
    <property type="match status" value="1"/>
</dbReference>
<sequence>MSDLFQLLDHYACCGHLAWLGIRPKRRAAVIESDTVQAIAGHGLEGDHHASPGGKRQVTLLQAEHLPVIAALSGHGHVPPHWLRRNLVISGLNLLAMKGRQLQFEEGVILEITGPCAPCSRMEETLGHGGYNAVRGHGGMTARIIRSGLLRHGERVIPLPRQPGPA</sequence>
<dbReference type="PROSITE" id="PS51340">
    <property type="entry name" value="MOSC"/>
    <property type="match status" value="1"/>
</dbReference>
<proteinExistence type="predicted"/>
<dbReference type="Pfam" id="PF03473">
    <property type="entry name" value="MOSC"/>
    <property type="match status" value="1"/>
</dbReference>
<dbReference type="GO" id="GO:0030170">
    <property type="term" value="F:pyridoxal phosphate binding"/>
    <property type="evidence" value="ECO:0007669"/>
    <property type="project" value="InterPro"/>
</dbReference>
<gene>
    <name evidence="1" type="ORF">FY550_13630</name>
</gene>
<evidence type="ECO:0000313" key="2">
    <source>
        <dbReference type="Proteomes" id="UP000322553"/>
    </source>
</evidence>
<dbReference type="InterPro" id="IPR011037">
    <property type="entry name" value="Pyrv_Knase-like_insert_dom_sf"/>
</dbReference>
<name>A0A1S1NVY5_9GAMM</name>
<dbReference type="Proteomes" id="UP000322553">
    <property type="component" value="Chromosome"/>
</dbReference>
<evidence type="ECO:0000313" key="1">
    <source>
        <dbReference type="EMBL" id="QEL12072.1"/>
    </source>
</evidence>
<dbReference type="SUPFAM" id="SSF50800">
    <property type="entry name" value="PK beta-barrel domain-like"/>
    <property type="match status" value="1"/>
</dbReference>
<dbReference type="InterPro" id="IPR052716">
    <property type="entry name" value="MOSC_domain"/>
</dbReference>
<dbReference type="EMBL" id="CP043420">
    <property type="protein sequence ID" value="QEL12072.1"/>
    <property type="molecule type" value="Genomic_DNA"/>
</dbReference>
<dbReference type="PANTHER" id="PTHR36930:SF1">
    <property type="entry name" value="MOSC DOMAIN-CONTAINING PROTEIN"/>
    <property type="match status" value="1"/>
</dbReference>
<dbReference type="RefSeq" id="WP_070977935.1">
    <property type="nucleotide sequence ID" value="NZ_CP043420.1"/>
</dbReference>
<keyword evidence="2" id="KW-1185">Reference proteome</keyword>
<organism evidence="1 2">
    <name type="scientific">Kushneria phosphatilytica</name>
    <dbReference type="NCBI Taxonomy" id="657387"/>
    <lineage>
        <taxon>Bacteria</taxon>
        <taxon>Pseudomonadati</taxon>
        <taxon>Pseudomonadota</taxon>
        <taxon>Gammaproteobacteria</taxon>
        <taxon>Oceanospirillales</taxon>
        <taxon>Halomonadaceae</taxon>
        <taxon>Kushneria</taxon>
    </lineage>
</organism>
<protein>
    <submittedName>
        <fullName evidence="1">MOSC domain-containing protein</fullName>
    </submittedName>
</protein>
<dbReference type="STRING" id="657387.BH688_06870"/>
<dbReference type="KEGG" id="kuy:FY550_13630"/>
<reference evidence="1 2" key="1">
    <citation type="submission" date="2019-08" db="EMBL/GenBank/DDBJ databases">
        <title>Complete genome sequence of Kushneria sp. YCWA18, a halophilic phosphate-solubilizing bacterium isolated from Daqiao saltern in China.</title>
        <authorList>
            <person name="Du G.-X."/>
            <person name="Qu L.-Y."/>
        </authorList>
    </citation>
    <scope>NUCLEOTIDE SEQUENCE [LARGE SCALE GENOMIC DNA]</scope>
    <source>
        <strain evidence="1 2">YCWA18</strain>
    </source>
</reference>
<accession>A0A1S1NVY5</accession>
<dbReference type="Gene3D" id="2.40.33.20">
    <property type="entry name" value="PK beta-barrel domain-like"/>
    <property type="match status" value="1"/>
</dbReference>
<dbReference type="GO" id="GO:0030151">
    <property type="term" value="F:molybdenum ion binding"/>
    <property type="evidence" value="ECO:0007669"/>
    <property type="project" value="InterPro"/>
</dbReference>
<dbReference type="OrthoDB" id="1550913at2"/>